<evidence type="ECO:0000313" key="8">
    <source>
        <dbReference type="Proteomes" id="UP000199040"/>
    </source>
</evidence>
<protein>
    <submittedName>
        <fullName evidence="7">O-antigen ligase like membrane protein</fullName>
    </submittedName>
</protein>
<keyword evidence="8" id="KW-1185">Reference proteome</keyword>
<accession>A0A1I3C0D7</accession>
<keyword evidence="4 5" id="KW-0472">Membrane</keyword>
<dbReference type="PANTHER" id="PTHR37422:SF13">
    <property type="entry name" value="LIPOPOLYSACCHARIDE BIOSYNTHESIS PROTEIN PA4999-RELATED"/>
    <property type="match status" value="1"/>
</dbReference>
<evidence type="ECO:0000313" key="7">
    <source>
        <dbReference type="EMBL" id="SFH68035.1"/>
    </source>
</evidence>
<organism evidence="7 8">
    <name type="scientific">Modicisalibacter xianhensis</name>
    <dbReference type="NCBI Taxonomy" id="442341"/>
    <lineage>
        <taxon>Bacteria</taxon>
        <taxon>Pseudomonadati</taxon>
        <taxon>Pseudomonadota</taxon>
        <taxon>Gammaproteobacteria</taxon>
        <taxon>Oceanospirillales</taxon>
        <taxon>Halomonadaceae</taxon>
        <taxon>Modicisalibacter</taxon>
    </lineage>
</organism>
<name>A0A1I3C0D7_9GAMM</name>
<dbReference type="PANTHER" id="PTHR37422">
    <property type="entry name" value="TEICHURONIC ACID BIOSYNTHESIS PROTEIN TUAE"/>
    <property type="match status" value="1"/>
</dbReference>
<proteinExistence type="predicted"/>
<dbReference type="STRING" id="442341.SAMN04487959_107262"/>
<feature type="transmembrane region" description="Helical" evidence="5">
    <location>
        <begin position="38"/>
        <end position="54"/>
    </location>
</feature>
<keyword evidence="7" id="KW-0436">Ligase</keyword>
<dbReference type="GO" id="GO:0016020">
    <property type="term" value="C:membrane"/>
    <property type="evidence" value="ECO:0007669"/>
    <property type="project" value="UniProtKB-SubCell"/>
</dbReference>
<sequence>MVLTYSLARISKDLFAGALCVVALSPLWYLLFLTEGRSGFLSITVAMLLTLVLLRRQALLPVTLTGLAVLPALAGWWWLNPFREPESGEVFTRDITKVNDRLVLWSDALRYSIENFPFGIGPMQFAGDGHIRNASAHNIFLNTAAEWGLPLALALLGLVLYGCWVIVKRSRTMPDQDKPIYACLVMAFVGVMVNAQFSGSHIAPLSSLVMVLAIGAVFGYRDSSQPVPVVDNTSSRGVGPTILWLVMMLALIYLIWAGLELYGLAMESKQRCFEEIGRPYLYPRFWSQGRLECMQMVEPNHWLFSKWSDWL</sequence>
<dbReference type="Proteomes" id="UP000199040">
    <property type="component" value="Unassembled WGS sequence"/>
</dbReference>
<comment type="subcellular location">
    <subcellularLocation>
        <location evidence="1">Membrane</location>
        <topology evidence="1">Multi-pass membrane protein</topology>
    </subcellularLocation>
</comment>
<dbReference type="Pfam" id="PF04932">
    <property type="entry name" value="Wzy_C"/>
    <property type="match status" value="1"/>
</dbReference>
<evidence type="ECO:0000256" key="2">
    <source>
        <dbReference type="ARBA" id="ARBA00022692"/>
    </source>
</evidence>
<evidence type="ECO:0000256" key="5">
    <source>
        <dbReference type="SAM" id="Phobius"/>
    </source>
</evidence>
<keyword evidence="2 5" id="KW-0812">Transmembrane</keyword>
<feature type="transmembrane region" description="Helical" evidence="5">
    <location>
        <begin position="147"/>
        <end position="167"/>
    </location>
</feature>
<feature type="transmembrane region" description="Helical" evidence="5">
    <location>
        <begin position="14"/>
        <end position="32"/>
    </location>
</feature>
<feature type="transmembrane region" description="Helical" evidence="5">
    <location>
        <begin position="59"/>
        <end position="79"/>
    </location>
</feature>
<dbReference type="GO" id="GO:0016874">
    <property type="term" value="F:ligase activity"/>
    <property type="evidence" value="ECO:0007669"/>
    <property type="project" value="UniProtKB-KW"/>
</dbReference>
<feature type="transmembrane region" description="Helical" evidence="5">
    <location>
        <begin position="179"/>
        <end position="197"/>
    </location>
</feature>
<evidence type="ECO:0000256" key="4">
    <source>
        <dbReference type="ARBA" id="ARBA00023136"/>
    </source>
</evidence>
<reference evidence="7 8" key="1">
    <citation type="submission" date="2016-10" db="EMBL/GenBank/DDBJ databases">
        <authorList>
            <person name="de Groot N.N."/>
        </authorList>
    </citation>
    <scope>NUCLEOTIDE SEQUENCE [LARGE SCALE GENOMIC DNA]</scope>
    <source>
        <strain evidence="7 8">CGMCC 1.6848</strain>
    </source>
</reference>
<dbReference type="EMBL" id="FOPY01000007">
    <property type="protein sequence ID" value="SFH68035.1"/>
    <property type="molecule type" value="Genomic_DNA"/>
</dbReference>
<evidence type="ECO:0000256" key="1">
    <source>
        <dbReference type="ARBA" id="ARBA00004141"/>
    </source>
</evidence>
<keyword evidence="3 5" id="KW-1133">Transmembrane helix</keyword>
<evidence type="ECO:0000256" key="3">
    <source>
        <dbReference type="ARBA" id="ARBA00022989"/>
    </source>
</evidence>
<feature type="transmembrane region" description="Helical" evidence="5">
    <location>
        <begin position="241"/>
        <end position="259"/>
    </location>
</feature>
<dbReference type="AlphaFoldDB" id="A0A1I3C0D7"/>
<evidence type="ECO:0000259" key="6">
    <source>
        <dbReference type="Pfam" id="PF04932"/>
    </source>
</evidence>
<dbReference type="InterPro" id="IPR051533">
    <property type="entry name" value="WaaL-like"/>
</dbReference>
<dbReference type="InterPro" id="IPR007016">
    <property type="entry name" value="O-antigen_ligase-rel_domated"/>
</dbReference>
<feature type="domain" description="O-antigen ligase-related" evidence="6">
    <location>
        <begin position="26"/>
        <end position="155"/>
    </location>
</feature>
<gene>
    <name evidence="7" type="ORF">SAMN04487959_107262</name>
</gene>